<reference evidence="1" key="2">
    <citation type="journal article" date="2015" name="Data Brief">
        <title>Shoot transcriptome of the giant reed, Arundo donax.</title>
        <authorList>
            <person name="Barrero R.A."/>
            <person name="Guerrero F.D."/>
            <person name="Moolhuijzen P."/>
            <person name="Goolsby J.A."/>
            <person name="Tidwell J."/>
            <person name="Bellgard S.E."/>
            <person name="Bellgard M.I."/>
        </authorList>
    </citation>
    <scope>NUCLEOTIDE SEQUENCE</scope>
    <source>
        <tissue evidence="1">Shoot tissue taken approximately 20 cm above the soil surface</tissue>
    </source>
</reference>
<accession>A0A0A9HPA0</accession>
<organism evidence="1">
    <name type="scientific">Arundo donax</name>
    <name type="common">Giant reed</name>
    <name type="synonym">Donax arundinaceus</name>
    <dbReference type="NCBI Taxonomy" id="35708"/>
    <lineage>
        <taxon>Eukaryota</taxon>
        <taxon>Viridiplantae</taxon>
        <taxon>Streptophyta</taxon>
        <taxon>Embryophyta</taxon>
        <taxon>Tracheophyta</taxon>
        <taxon>Spermatophyta</taxon>
        <taxon>Magnoliopsida</taxon>
        <taxon>Liliopsida</taxon>
        <taxon>Poales</taxon>
        <taxon>Poaceae</taxon>
        <taxon>PACMAD clade</taxon>
        <taxon>Arundinoideae</taxon>
        <taxon>Arundineae</taxon>
        <taxon>Arundo</taxon>
    </lineage>
</organism>
<dbReference type="EMBL" id="GBRH01161190">
    <property type="protein sequence ID" value="JAE36706.1"/>
    <property type="molecule type" value="Transcribed_RNA"/>
</dbReference>
<protein>
    <submittedName>
        <fullName evidence="1">Uncharacterized protein</fullName>
    </submittedName>
</protein>
<evidence type="ECO:0000313" key="1">
    <source>
        <dbReference type="EMBL" id="JAE36706.1"/>
    </source>
</evidence>
<proteinExistence type="predicted"/>
<sequence length="65" mass="7545">MSRSRKLKLVHQQIGLVELHMVTDEEISFKVPDDSNMVWIFTVIILSRLPVIRSHLQDSLPSFRG</sequence>
<name>A0A0A9HPA0_ARUDO</name>
<reference evidence="1" key="1">
    <citation type="submission" date="2014-09" db="EMBL/GenBank/DDBJ databases">
        <authorList>
            <person name="Magalhaes I.L.F."/>
            <person name="Oliveira U."/>
            <person name="Santos F.R."/>
            <person name="Vidigal T.H.D.A."/>
            <person name="Brescovit A.D."/>
            <person name="Santos A.J."/>
        </authorList>
    </citation>
    <scope>NUCLEOTIDE SEQUENCE</scope>
    <source>
        <tissue evidence="1">Shoot tissue taken approximately 20 cm above the soil surface</tissue>
    </source>
</reference>
<dbReference type="AlphaFoldDB" id="A0A0A9HPA0"/>